<keyword evidence="2" id="KW-1133">Transmembrane helix</keyword>
<protein>
    <submittedName>
        <fullName evidence="3">Uncharacterized protein</fullName>
    </submittedName>
</protein>
<feature type="transmembrane region" description="Helical" evidence="2">
    <location>
        <begin position="46"/>
        <end position="63"/>
    </location>
</feature>
<evidence type="ECO:0000256" key="1">
    <source>
        <dbReference type="SAM" id="MobiDB-lite"/>
    </source>
</evidence>
<reference evidence="3 4" key="1">
    <citation type="journal article" date="2016" name="Nat. Commun.">
        <title>Thousands of microbial genomes shed light on interconnected biogeochemical processes in an aquifer system.</title>
        <authorList>
            <person name="Anantharaman K."/>
            <person name="Brown C.T."/>
            <person name="Hug L.A."/>
            <person name="Sharon I."/>
            <person name="Castelle C.J."/>
            <person name="Probst A.J."/>
            <person name="Thomas B.C."/>
            <person name="Singh A."/>
            <person name="Wilkins M.J."/>
            <person name="Karaoz U."/>
            <person name="Brodie E.L."/>
            <person name="Williams K.H."/>
            <person name="Hubbard S.S."/>
            <person name="Banfield J.F."/>
        </authorList>
    </citation>
    <scope>NUCLEOTIDE SEQUENCE [LARGE SCALE GENOMIC DNA]</scope>
</reference>
<sequence length="92" mass="10349">MSNVQFEDENKVYAGTRPLSRSRESFLTKFVLRVGLAKDDRGVRNVFFGIIILAVVLSVIFLWKSFAPQTGGFVTTPDSKSTPPPAFLRFHQ</sequence>
<organism evidence="3 4">
    <name type="scientific">Candidatus Taylorbacteria bacterium RIFCSPHIGHO2_02_FULL_45_35</name>
    <dbReference type="NCBI Taxonomy" id="1802311"/>
    <lineage>
        <taxon>Bacteria</taxon>
        <taxon>Candidatus Tayloriibacteriota</taxon>
    </lineage>
</organism>
<dbReference type="Proteomes" id="UP000177943">
    <property type="component" value="Unassembled WGS sequence"/>
</dbReference>
<evidence type="ECO:0000313" key="4">
    <source>
        <dbReference type="Proteomes" id="UP000177943"/>
    </source>
</evidence>
<accession>A0A1G2MU48</accession>
<dbReference type="EMBL" id="MHRP01000012">
    <property type="protein sequence ID" value="OHA27428.1"/>
    <property type="molecule type" value="Genomic_DNA"/>
</dbReference>
<feature type="region of interest" description="Disordered" evidence="1">
    <location>
        <begin position="71"/>
        <end position="92"/>
    </location>
</feature>
<keyword evidence="2" id="KW-0472">Membrane</keyword>
<gene>
    <name evidence="3" type="ORF">A3D56_02995</name>
</gene>
<evidence type="ECO:0000313" key="3">
    <source>
        <dbReference type="EMBL" id="OHA27428.1"/>
    </source>
</evidence>
<name>A0A1G2MU48_9BACT</name>
<keyword evidence="2" id="KW-0812">Transmembrane</keyword>
<proteinExistence type="predicted"/>
<evidence type="ECO:0000256" key="2">
    <source>
        <dbReference type="SAM" id="Phobius"/>
    </source>
</evidence>
<comment type="caution">
    <text evidence="3">The sequence shown here is derived from an EMBL/GenBank/DDBJ whole genome shotgun (WGS) entry which is preliminary data.</text>
</comment>
<dbReference type="AlphaFoldDB" id="A0A1G2MU48"/>
<feature type="compositionally biased region" description="Polar residues" evidence="1">
    <location>
        <begin position="72"/>
        <end position="81"/>
    </location>
</feature>